<accession>A0A8J2STI0</accession>
<feature type="region of interest" description="Disordered" evidence="1">
    <location>
        <begin position="1"/>
        <end position="27"/>
    </location>
</feature>
<name>A0A8J2STI0_9STRA</name>
<evidence type="ECO:0000313" key="3">
    <source>
        <dbReference type="Proteomes" id="UP000789595"/>
    </source>
</evidence>
<proteinExistence type="predicted"/>
<dbReference type="AlphaFoldDB" id="A0A8J2STI0"/>
<organism evidence="2 3">
    <name type="scientific">Pelagomonas calceolata</name>
    <dbReference type="NCBI Taxonomy" id="35677"/>
    <lineage>
        <taxon>Eukaryota</taxon>
        <taxon>Sar</taxon>
        <taxon>Stramenopiles</taxon>
        <taxon>Ochrophyta</taxon>
        <taxon>Pelagophyceae</taxon>
        <taxon>Pelagomonadales</taxon>
        <taxon>Pelagomonadaceae</taxon>
        <taxon>Pelagomonas</taxon>
    </lineage>
</organism>
<sequence length="439" mass="47119">MASPLDDIGDGAPMDETPSNTSLLSFDLGSGLTPKMSWLASRTRDGLGPSALQRQGSGGESLGSLPSRDLLANLTDPISPSVAPYLQSLMSPREASALPAQPSRPPTTQEAEALENWAKLAQRPFSGGALANSSARLFARRLSEAVQRHMAGSDGTPIGHLGQQGHALIERAVHWPARTLRGVIRLLECLDRSPEASFAQFLCLMGDLEMTSRPSITPPVEKRSSSFFGKIPSLTSPKKQDAARAFYDGFLRNVHKSAEGAPFVVTGYIVVDYAPEILRPTCARLRAAALAAALFAADARTEGGVCVFTPPSLKGGPETEVRFDSTYCSKAPEPVKTQLGSPAGLAAALLDHNEMRNFAPSEQHTKELEHIYESARRSRLCYASWLTPFDLHVTPTVSMRCQQCYARDPHAATTAFAVAGAFVPRAAAPPRRFFAEPAP</sequence>
<evidence type="ECO:0000313" key="2">
    <source>
        <dbReference type="EMBL" id="CAH0373392.1"/>
    </source>
</evidence>
<gene>
    <name evidence="2" type="ORF">PECAL_4P05830</name>
</gene>
<dbReference type="Proteomes" id="UP000789595">
    <property type="component" value="Unassembled WGS sequence"/>
</dbReference>
<reference evidence="2" key="1">
    <citation type="submission" date="2021-11" db="EMBL/GenBank/DDBJ databases">
        <authorList>
            <consortium name="Genoscope - CEA"/>
            <person name="William W."/>
        </authorList>
    </citation>
    <scope>NUCLEOTIDE SEQUENCE</scope>
</reference>
<comment type="caution">
    <text evidence="2">The sequence shown here is derived from an EMBL/GenBank/DDBJ whole genome shotgun (WGS) entry which is preliminary data.</text>
</comment>
<evidence type="ECO:0000256" key="1">
    <source>
        <dbReference type="SAM" id="MobiDB-lite"/>
    </source>
</evidence>
<protein>
    <submittedName>
        <fullName evidence="2">Uncharacterized protein</fullName>
    </submittedName>
</protein>
<keyword evidence="3" id="KW-1185">Reference proteome</keyword>
<feature type="region of interest" description="Disordered" evidence="1">
    <location>
        <begin position="40"/>
        <end position="68"/>
    </location>
</feature>
<dbReference type="EMBL" id="CAKKNE010000004">
    <property type="protein sequence ID" value="CAH0373392.1"/>
    <property type="molecule type" value="Genomic_DNA"/>
</dbReference>